<evidence type="ECO:0000256" key="3">
    <source>
        <dbReference type="ARBA" id="ARBA00022801"/>
    </source>
</evidence>
<dbReference type="Pfam" id="PF22907">
    <property type="entry name" value="Ams1-like_1st"/>
    <property type="match status" value="1"/>
</dbReference>
<comment type="caution">
    <text evidence="6">The sequence shown here is derived from an EMBL/GenBank/DDBJ whole genome shotgun (WGS) entry which is preliminary data.</text>
</comment>
<dbReference type="FunFam" id="1.20.1270.50:FF:000004">
    <property type="entry name" value="alpha-mannosidase 2C1 isoform X1"/>
    <property type="match status" value="1"/>
</dbReference>
<dbReference type="FunFam" id="3.20.110.10:FF:000002">
    <property type="entry name" value="alpha-mannosidase 2C1 isoform X1"/>
    <property type="match status" value="1"/>
</dbReference>
<dbReference type="SUPFAM" id="SSF88688">
    <property type="entry name" value="Families 57/38 glycoside transferase middle domain"/>
    <property type="match status" value="1"/>
</dbReference>
<dbReference type="Proteomes" id="UP000430345">
    <property type="component" value="Unassembled WGS sequence"/>
</dbReference>
<dbReference type="GO" id="GO:0046872">
    <property type="term" value="F:metal ion binding"/>
    <property type="evidence" value="ECO:0007669"/>
    <property type="project" value="UniProtKB-KW"/>
</dbReference>
<organism evidence="6 7">
    <name type="scientific">Clostridium tarantellae</name>
    <dbReference type="NCBI Taxonomy" id="39493"/>
    <lineage>
        <taxon>Bacteria</taxon>
        <taxon>Bacillati</taxon>
        <taxon>Bacillota</taxon>
        <taxon>Clostridia</taxon>
        <taxon>Eubacteriales</taxon>
        <taxon>Clostridiaceae</taxon>
        <taxon>Clostridium</taxon>
    </lineage>
</organism>
<name>A0A6I1MU88_9CLOT</name>
<reference evidence="6 7" key="1">
    <citation type="submission" date="2019-10" db="EMBL/GenBank/DDBJ databases">
        <title>The Genome Sequence of Clostridium tarantellae Isolated from Fish Brain.</title>
        <authorList>
            <person name="Bano L."/>
            <person name="Kiel M."/>
            <person name="Sales G."/>
            <person name="Doxey A.C."/>
            <person name="Mansfield M.J."/>
            <person name="Schiavone M."/>
            <person name="Rossetto O."/>
            <person name="Pirazzini M."/>
            <person name="Dobrindt U."/>
            <person name="Montecucco C."/>
        </authorList>
    </citation>
    <scope>NUCLEOTIDE SEQUENCE [LARGE SCALE GENOMIC DNA]</scope>
    <source>
        <strain evidence="6 7">DSM 3997</strain>
    </source>
</reference>
<proteinExistence type="inferred from homology"/>
<dbReference type="InterPro" id="IPR011330">
    <property type="entry name" value="Glyco_hydro/deAcase_b/a-brl"/>
</dbReference>
<dbReference type="InterPro" id="IPR015341">
    <property type="entry name" value="Glyco_hydro_38_cen"/>
</dbReference>
<keyword evidence="4" id="KW-0326">Glycosidase</keyword>
<keyword evidence="7" id="KW-1185">Reference proteome</keyword>
<dbReference type="InterPro" id="IPR028995">
    <property type="entry name" value="Glyco_hydro_57/38_cen_sf"/>
</dbReference>
<dbReference type="PANTHER" id="PTHR46017">
    <property type="entry name" value="ALPHA-MANNOSIDASE 2C1"/>
    <property type="match status" value="1"/>
</dbReference>
<feature type="domain" description="Glycoside hydrolase family 38 central" evidence="5">
    <location>
        <begin position="516"/>
        <end position="593"/>
    </location>
</feature>
<dbReference type="PANTHER" id="PTHR46017:SF1">
    <property type="entry name" value="ALPHA-MANNOSIDASE 2C1"/>
    <property type="match status" value="1"/>
</dbReference>
<accession>A0A6I1MU88</accession>
<dbReference type="Pfam" id="PF01074">
    <property type="entry name" value="Glyco_hydro_38N"/>
    <property type="match status" value="1"/>
</dbReference>
<dbReference type="AlphaFoldDB" id="A0A6I1MU88"/>
<evidence type="ECO:0000256" key="4">
    <source>
        <dbReference type="ARBA" id="ARBA00023295"/>
    </source>
</evidence>
<dbReference type="InterPro" id="IPR000602">
    <property type="entry name" value="Glyco_hydro_38_N"/>
</dbReference>
<dbReference type="InterPro" id="IPR037094">
    <property type="entry name" value="Glyco_hydro_38_cen_sf"/>
</dbReference>
<evidence type="ECO:0000256" key="2">
    <source>
        <dbReference type="ARBA" id="ARBA00022723"/>
    </source>
</evidence>
<protein>
    <submittedName>
        <fullName evidence="6">Alpha-mannosidase</fullName>
    </submittedName>
</protein>
<dbReference type="Pfam" id="PF17677">
    <property type="entry name" value="Glyco_hydro38C2"/>
    <property type="match status" value="1"/>
</dbReference>
<dbReference type="Gene3D" id="3.20.110.10">
    <property type="entry name" value="Glycoside hydrolase 38, N terminal domain"/>
    <property type="match status" value="1"/>
</dbReference>
<sequence length="1044" mass="121372">MYFAVERIEKICNELERYVYAKEFSINNYKYIDGNYHNIDLIKNAPKDGWREFSTGDLWGDESHGWFKATVEVPKEFEGETIALSFHTFLGDWDNTTNPQFILYINGEHIQGLDINHKETILTHNAVAGEKYEIDLHAHIGRIEGKKSTLHGKLVVIDEEARKLYFNINVPLIVCKKLNKEDKRRIDMLNVLNEAINIIDLRVPFSKEYSESLKATNEFLEENFYQKLCGHEEMIATCVGHTHIDVAWLWTVAQTREKVARSFSTVLKLMEDYPEYIFMSSQPQLYKFLKEDHPKVYEKVKEKVKEGVWEPEGAMWLEADCNVTSGESLVRQVLHGKRFFKEEFNVDNEILWLPDVFGYSAALPQILKKCDVNYFMTTKISWNQFNKMPYDTFMWKGMDGTEILTHFITTTYPDQDPYKETMTTYSGNIHPGSIMGAWGRYQQKDINNDVLVAFGFGDGGGGATYEMLETGKRLERGIPGAPKVKIGTAKNYFKRLEEKIVDNKRLPKWVGELYLEYHRGTYTSMARNKRDNRVCEHLYTSSEKFNSMAMLLGKNYPYKNLNKAWETVLLNQFHDILPGSSIKEVYDVTANEYKELIDNGNELLNEALECIASNINLNNRSVIVFNQLGFARSDIATFEVPKGIINPAVIGEDGEEVICQRIDDNRAIFFAKEVPANGHKAFKIIEATNKNEEIVKLTEKEADNKFFNIKFNKDGNIQSLFYKNLNREILKNGTVGNQIQAFEDKPMEYSNWDIDIYYTEKMWLVNDVRSIKVVERGPVRSTLQIERKFLRSTIIQKIYVYNDIPRIDFDSYIDWKEHEILLKTEFPIDVNASEATYEIQYGNVTRPTHSNTSWDVARFEVCGQKWADLSEGDFGVSMLNNCKYGHDIKEGNMRLTLLKSGIHPYKETDQEEHFFTYSIYPHKGTWKSAETVEKAYELNQPFYTKVEEAHDGKIGKTMSLVNVNKNNILIEVVKKAEDTDHLIVRMYEFHNKRTNAKLKFSNNILEALECNLMERDLERCTFEKNILDFEIKPFEIKTFKVKLI</sequence>
<dbReference type="SMART" id="SM00872">
    <property type="entry name" value="Alpha-mann_mid"/>
    <property type="match status" value="1"/>
</dbReference>
<dbReference type="Pfam" id="PF09261">
    <property type="entry name" value="Alpha-mann_mid"/>
    <property type="match status" value="1"/>
</dbReference>
<gene>
    <name evidence="6" type="ORF">GBZ86_08515</name>
</gene>
<dbReference type="InterPro" id="IPR054723">
    <property type="entry name" value="Ams1-like_N"/>
</dbReference>
<dbReference type="Gene3D" id="1.20.1270.50">
    <property type="entry name" value="Glycoside hydrolase family 38, central domain"/>
    <property type="match status" value="1"/>
</dbReference>
<dbReference type="Pfam" id="PF07748">
    <property type="entry name" value="Glyco_hydro_38C"/>
    <property type="match status" value="1"/>
</dbReference>
<dbReference type="GO" id="GO:0004559">
    <property type="term" value="F:alpha-mannosidase activity"/>
    <property type="evidence" value="ECO:0007669"/>
    <property type="project" value="InterPro"/>
</dbReference>
<dbReference type="OrthoDB" id="9772207at2"/>
<dbReference type="SUPFAM" id="SSF74650">
    <property type="entry name" value="Galactose mutarotase-like"/>
    <property type="match status" value="1"/>
</dbReference>
<dbReference type="EMBL" id="WHJC01000107">
    <property type="protein sequence ID" value="MPQ43799.1"/>
    <property type="molecule type" value="Genomic_DNA"/>
</dbReference>
<evidence type="ECO:0000259" key="5">
    <source>
        <dbReference type="SMART" id="SM00872"/>
    </source>
</evidence>
<comment type="similarity">
    <text evidence="1">Belongs to the glycosyl hydrolase 38 family.</text>
</comment>
<dbReference type="RefSeq" id="WP_152889634.1">
    <property type="nucleotide sequence ID" value="NZ_WHJC01000107.1"/>
</dbReference>
<dbReference type="InterPro" id="IPR041147">
    <property type="entry name" value="GH38_C"/>
</dbReference>
<evidence type="ECO:0000313" key="6">
    <source>
        <dbReference type="EMBL" id="MPQ43799.1"/>
    </source>
</evidence>
<keyword evidence="3" id="KW-0378">Hydrolase</keyword>
<dbReference type="SUPFAM" id="SSF88713">
    <property type="entry name" value="Glycoside hydrolase/deacetylase"/>
    <property type="match status" value="1"/>
</dbReference>
<dbReference type="InterPro" id="IPR027291">
    <property type="entry name" value="Glyco_hydro_38_N_sf"/>
</dbReference>
<dbReference type="InterPro" id="IPR011013">
    <property type="entry name" value="Gal_mutarotase_sf_dom"/>
</dbReference>
<evidence type="ECO:0000256" key="1">
    <source>
        <dbReference type="ARBA" id="ARBA00009792"/>
    </source>
</evidence>
<dbReference type="GO" id="GO:0030246">
    <property type="term" value="F:carbohydrate binding"/>
    <property type="evidence" value="ECO:0007669"/>
    <property type="project" value="InterPro"/>
</dbReference>
<dbReference type="CDD" id="cd10789">
    <property type="entry name" value="GH38N_AMII_ER_cytosolic"/>
    <property type="match status" value="1"/>
</dbReference>
<keyword evidence="2" id="KW-0479">Metal-binding</keyword>
<dbReference type="Gene3D" id="2.60.40.2220">
    <property type="match status" value="1"/>
</dbReference>
<dbReference type="GO" id="GO:0009313">
    <property type="term" value="P:oligosaccharide catabolic process"/>
    <property type="evidence" value="ECO:0007669"/>
    <property type="project" value="TreeGrafter"/>
</dbReference>
<evidence type="ECO:0000313" key="7">
    <source>
        <dbReference type="Proteomes" id="UP000430345"/>
    </source>
</evidence>
<dbReference type="GO" id="GO:0006013">
    <property type="term" value="P:mannose metabolic process"/>
    <property type="evidence" value="ECO:0007669"/>
    <property type="project" value="InterPro"/>
</dbReference>
<dbReference type="InterPro" id="IPR011682">
    <property type="entry name" value="Glyco_hydro_38_C"/>
</dbReference>
<dbReference type="Gene3D" id="2.70.98.30">
    <property type="entry name" value="Golgi alpha-mannosidase II, domain 4"/>
    <property type="match status" value="1"/>
</dbReference>
<dbReference type="FunFam" id="2.70.98.30:FF:000010">
    <property type="entry name" value="Cytosolic alpha-mannosidase"/>
    <property type="match status" value="1"/>
</dbReference>